<dbReference type="AlphaFoldDB" id="A0A4D9DFR1"/>
<feature type="compositionally biased region" description="Low complexity" evidence="1">
    <location>
        <begin position="91"/>
        <end position="105"/>
    </location>
</feature>
<proteinExistence type="predicted"/>
<feature type="region of interest" description="Disordered" evidence="1">
    <location>
        <begin position="88"/>
        <end position="143"/>
    </location>
</feature>
<feature type="compositionally biased region" description="Pro residues" evidence="1">
    <location>
        <begin position="106"/>
        <end position="117"/>
    </location>
</feature>
<gene>
    <name evidence="2" type="ORF">DR999_PMT23204</name>
</gene>
<evidence type="ECO:0000256" key="1">
    <source>
        <dbReference type="SAM" id="MobiDB-lite"/>
    </source>
</evidence>
<sequence>MNGKTLKITDFGLAREWHRTTKMKCWDQDPHGRPSFDSILAQLTALEAQVLEEMPQDSFHSMQDDWKLEIQGMFDELRAKEKVQLPHAPFSPASCSPLSPHSLASPQPPQPSPPLPTQAPHSPLNLCSPAPAAQSPPQPFHFPLSPCNQLPHFLLSPPTPY</sequence>
<protein>
    <submittedName>
        <fullName evidence="2">Transcriptional regulator</fullName>
    </submittedName>
</protein>
<reference evidence="2 3" key="2">
    <citation type="submission" date="2019-04" db="EMBL/GenBank/DDBJ databases">
        <title>The genome sequence of big-headed turtle.</title>
        <authorList>
            <person name="Gong S."/>
        </authorList>
    </citation>
    <scope>NUCLEOTIDE SEQUENCE [LARGE SCALE GENOMIC DNA]</scope>
    <source>
        <strain evidence="2">DO16091913</strain>
        <tissue evidence="2">Muscle</tissue>
    </source>
</reference>
<comment type="caution">
    <text evidence="2">The sequence shown here is derived from an EMBL/GenBank/DDBJ whole genome shotgun (WGS) entry which is preliminary data.</text>
</comment>
<evidence type="ECO:0000313" key="2">
    <source>
        <dbReference type="EMBL" id="TFJ95291.1"/>
    </source>
</evidence>
<dbReference type="STRING" id="55544.A0A4D9DFR1"/>
<keyword evidence="3" id="KW-1185">Reference proteome</keyword>
<reference evidence="2 3" key="1">
    <citation type="submission" date="2019-04" db="EMBL/GenBank/DDBJ databases">
        <title>Draft genome of the big-headed turtle Platysternon megacephalum.</title>
        <authorList>
            <person name="Gong S."/>
        </authorList>
    </citation>
    <scope>NUCLEOTIDE SEQUENCE [LARGE SCALE GENOMIC DNA]</scope>
    <source>
        <strain evidence="2">DO16091913</strain>
        <tissue evidence="2">Muscle</tissue>
    </source>
</reference>
<feature type="compositionally biased region" description="Low complexity" evidence="1">
    <location>
        <begin position="118"/>
        <end position="133"/>
    </location>
</feature>
<dbReference type="EMBL" id="QXTE01010023">
    <property type="protein sequence ID" value="TFJ95291.1"/>
    <property type="molecule type" value="Genomic_DNA"/>
</dbReference>
<dbReference type="Gene3D" id="1.10.510.10">
    <property type="entry name" value="Transferase(Phosphotransferase) domain 1"/>
    <property type="match status" value="1"/>
</dbReference>
<dbReference type="OrthoDB" id="339325at2759"/>
<organism evidence="2 3">
    <name type="scientific">Platysternon megacephalum</name>
    <name type="common">big-headed turtle</name>
    <dbReference type="NCBI Taxonomy" id="55544"/>
    <lineage>
        <taxon>Eukaryota</taxon>
        <taxon>Metazoa</taxon>
        <taxon>Chordata</taxon>
        <taxon>Craniata</taxon>
        <taxon>Vertebrata</taxon>
        <taxon>Euteleostomi</taxon>
        <taxon>Archelosauria</taxon>
        <taxon>Testudinata</taxon>
        <taxon>Testudines</taxon>
        <taxon>Cryptodira</taxon>
        <taxon>Durocryptodira</taxon>
        <taxon>Testudinoidea</taxon>
        <taxon>Platysternidae</taxon>
        <taxon>Platysternon</taxon>
    </lineage>
</organism>
<accession>A0A4D9DFR1</accession>
<name>A0A4D9DFR1_9SAUR</name>
<evidence type="ECO:0000313" key="3">
    <source>
        <dbReference type="Proteomes" id="UP000297703"/>
    </source>
</evidence>
<dbReference type="Proteomes" id="UP000297703">
    <property type="component" value="Unassembled WGS sequence"/>
</dbReference>